<gene>
    <name evidence="1" type="ORF">E2C01_037942</name>
</gene>
<sequence>MQVDSLSNKLSRCCSSCPFSFSSSSSSSSSSSTTTFASLLCKLLTRGTTEAYTHFCDRLCFVTSLPRIKNMA</sequence>
<dbReference type="Proteomes" id="UP000324222">
    <property type="component" value="Unassembled WGS sequence"/>
</dbReference>
<name>A0A5B7FCU6_PORTR</name>
<reference evidence="1 2" key="1">
    <citation type="submission" date="2019-05" db="EMBL/GenBank/DDBJ databases">
        <title>Another draft genome of Portunus trituberculatus and its Hox gene families provides insights of decapod evolution.</title>
        <authorList>
            <person name="Jeong J.-H."/>
            <person name="Song I."/>
            <person name="Kim S."/>
            <person name="Choi T."/>
            <person name="Kim D."/>
            <person name="Ryu S."/>
            <person name="Kim W."/>
        </authorList>
    </citation>
    <scope>NUCLEOTIDE SEQUENCE [LARGE SCALE GENOMIC DNA]</scope>
    <source>
        <tissue evidence="1">Muscle</tissue>
    </source>
</reference>
<organism evidence="1 2">
    <name type="scientific">Portunus trituberculatus</name>
    <name type="common">Swimming crab</name>
    <name type="synonym">Neptunus trituberculatus</name>
    <dbReference type="NCBI Taxonomy" id="210409"/>
    <lineage>
        <taxon>Eukaryota</taxon>
        <taxon>Metazoa</taxon>
        <taxon>Ecdysozoa</taxon>
        <taxon>Arthropoda</taxon>
        <taxon>Crustacea</taxon>
        <taxon>Multicrustacea</taxon>
        <taxon>Malacostraca</taxon>
        <taxon>Eumalacostraca</taxon>
        <taxon>Eucarida</taxon>
        <taxon>Decapoda</taxon>
        <taxon>Pleocyemata</taxon>
        <taxon>Brachyura</taxon>
        <taxon>Eubrachyura</taxon>
        <taxon>Portunoidea</taxon>
        <taxon>Portunidae</taxon>
        <taxon>Portuninae</taxon>
        <taxon>Portunus</taxon>
    </lineage>
</organism>
<dbReference type="AlphaFoldDB" id="A0A5B7FCU6"/>
<evidence type="ECO:0000313" key="1">
    <source>
        <dbReference type="EMBL" id="MPC44272.1"/>
    </source>
</evidence>
<proteinExistence type="predicted"/>
<accession>A0A5B7FCU6</accession>
<comment type="caution">
    <text evidence="1">The sequence shown here is derived from an EMBL/GenBank/DDBJ whole genome shotgun (WGS) entry which is preliminary data.</text>
</comment>
<protein>
    <submittedName>
        <fullName evidence="1">Uncharacterized protein</fullName>
    </submittedName>
</protein>
<keyword evidence="2" id="KW-1185">Reference proteome</keyword>
<evidence type="ECO:0000313" key="2">
    <source>
        <dbReference type="Proteomes" id="UP000324222"/>
    </source>
</evidence>
<dbReference type="EMBL" id="VSRR010006203">
    <property type="protein sequence ID" value="MPC44272.1"/>
    <property type="molecule type" value="Genomic_DNA"/>
</dbReference>